<dbReference type="InterPro" id="IPR019734">
    <property type="entry name" value="TPR_rpt"/>
</dbReference>
<dbReference type="InterPro" id="IPR011990">
    <property type="entry name" value="TPR-like_helical_dom_sf"/>
</dbReference>
<dbReference type="Proteomes" id="UP000241193">
    <property type="component" value="Unassembled WGS sequence"/>
</dbReference>
<dbReference type="Gene3D" id="1.25.40.10">
    <property type="entry name" value="Tetratricopeptide repeat domain"/>
    <property type="match status" value="3"/>
</dbReference>
<dbReference type="PANTHER" id="PTHR12558">
    <property type="entry name" value="CELL DIVISION CYCLE 16,23,27"/>
    <property type="match status" value="1"/>
</dbReference>
<reference evidence="3 4" key="2">
    <citation type="submission" date="2018-04" db="EMBL/GenBank/DDBJ databases">
        <title>Thauera lacus sp. nov., isolated from an saline lake in Inner Mongolia, China.</title>
        <authorList>
            <person name="Liang Q.-Y."/>
        </authorList>
    </citation>
    <scope>NUCLEOTIDE SEQUENCE [LARGE SCALE GENOMIC DNA]</scope>
    <source>
        <strain evidence="3 4">D20</strain>
    </source>
</reference>
<feature type="repeat" description="TPR" evidence="1">
    <location>
        <begin position="493"/>
        <end position="526"/>
    </location>
</feature>
<accession>A0A2T4IBK8</accession>
<proteinExistence type="predicted"/>
<dbReference type="SMART" id="SM00028">
    <property type="entry name" value="TPR"/>
    <property type="match status" value="6"/>
</dbReference>
<reference evidence="3 4" key="1">
    <citation type="submission" date="2018-03" db="EMBL/GenBank/DDBJ databases">
        <authorList>
            <person name="Keele B.F."/>
        </authorList>
    </citation>
    <scope>NUCLEOTIDE SEQUENCE [LARGE SCALE GENOMIC DNA]</scope>
    <source>
        <strain evidence="3 4">D20</strain>
    </source>
</reference>
<keyword evidence="1" id="KW-0802">TPR repeat</keyword>
<dbReference type="EMBL" id="PZKC01000018">
    <property type="protein sequence ID" value="PTD95118.1"/>
    <property type="molecule type" value="Genomic_DNA"/>
</dbReference>
<dbReference type="OrthoDB" id="9766710at2"/>
<dbReference type="Pfam" id="PF13424">
    <property type="entry name" value="TPR_12"/>
    <property type="match status" value="1"/>
</dbReference>
<feature type="chain" id="PRO_5015754848" description="Tetratricopeptide repeat protein" evidence="2">
    <location>
        <begin position="30"/>
        <end position="571"/>
    </location>
</feature>
<evidence type="ECO:0000313" key="4">
    <source>
        <dbReference type="Proteomes" id="UP000241193"/>
    </source>
</evidence>
<keyword evidence="4" id="KW-1185">Reference proteome</keyword>
<organism evidence="3 4">
    <name type="scientific">Pseudothauera lacus</name>
    <dbReference type="NCBI Taxonomy" id="2136175"/>
    <lineage>
        <taxon>Bacteria</taxon>
        <taxon>Pseudomonadati</taxon>
        <taxon>Pseudomonadota</taxon>
        <taxon>Betaproteobacteria</taxon>
        <taxon>Rhodocyclales</taxon>
        <taxon>Zoogloeaceae</taxon>
        <taxon>Pseudothauera</taxon>
    </lineage>
</organism>
<evidence type="ECO:0008006" key="5">
    <source>
        <dbReference type="Google" id="ProtNLM"/>
    </source>
</evidence>
<dbReference type="SUPFAM" id="SSF48452">
    <property type="entry name" value="TPR-like"/>
    <property type="match status" value="2"/>
</dbReference>
<dbReference type="AlphaFoldDB" id="A0A2T4IBK8"/>
<protein>
    <recommendedName>
        <fullName evidence="5">Tetratricopeptide repeat protein</fullName>
    </recommendedName>
</protein>
<gene>
    <name evidence="3" type="ORF">C8261_15920</name>
</gene>
<evidence type="ECO:0000313" key="3">
    <source>
        <dbReference type="EMBL" id="PTD95118.1"/>
    </source>
</evidence>
<dbReference type="RefSeq" id="WP_107494722.1">
    <property type="nucleotide sequence ID" value="NZ_PZKC01000018.1"/>
</dbReference>
<comment type="caution">
    <text evidence="3">The sequence shown here is derived from an EMBL/GenBank/DDBJ whole genome shotgun (WGS) entry which is preliminary data.</text>
</comment>
<name>A0A2T4IBK8_9RHOO</name>
<sequence length="571" mass="63207">MKPSSSRKLARLASRLLISAALAGSAAHAHEGGAPQPAPGPAQELTAETLYQFLLAEIAGARGELGLSVQAYLEVAKRTRDPRIARRAAEIALYARNIEGATQAARIWLEAEPESEEARRLLAGMLASNDNRLGDIQSHLARVLADNPERIGEHLMELNRALQRISDKDAIVRIVNRLTEPYLQHPEAHFARAQAAAVAEDPLEGLAAIDGALALHPDWEPAVLLKTQLLQQANSGREALRLIDAFLGQHPDSRNARLTRARLLVAQQQFEEARGEFRTLLDGAPDDRDLNYAVALLSAQLNDLDDAERLFTAALEAGHPDASAIRLNLAQIAERRNDIDAALAHYAAIGGSEHALQARVRAAQLLARNGRLDEARAQLREPDADTETRKRLILAETQLLRDNGAPEAAFALLDEALLEHVDDHDLLYESAMVAERLDRIDVMEGRLRKLIALDPEHAHAYNALGYTLADRGLRLEEAEALILRALQLMPDDPFILDSLGWVLFRRGDNEEALEHLERAYAIRADPEIAAHLGEVLWALERHHEANAIWDDALAEHPDHRPLQDTIRRLRR</sequence>
<evidence type="ECO:0000256" key="2">
    <source>
        <dbReference type="SAM" id="SignalP"/>
    </source>
</evidence>
<dbReference type="PANTHER" id="PTHR12558:SF13">
    <property type="entry name" value="CELL DIVISION CYCLE PROTEIN 27 HOMOLOG"/>
    <property type="match status" value="1"/>
</dbReference>
<feature type="signal peptide" evidence="2">
    <location>
        <begin position="1"/>
        <end position="29"/>
    </location>
</feature>
<dbReference type="Pfam" id="PF14559">
    <property type="entry name" value="TPR_19"/>
    <property type="match status" value="1"/>
</dbReference>
<evidence type="ECO:0000256" key="1">
    <source>
        <dbReference type="PROSITE-ProRule" id="PRU00339"/>
    </source>
</evidence>
<dbReference type="Pfam" id="PF13432">
    <property type="entry name" value="TPR_16"/>
    <property type="match status" value="1"/>
</dbReference>
<dbReference type="PROSITE" id="PS50005">
    <property type="entry name" value="TPR"/>
    <property type="match status" value="1"/>
</dbReference>
<keyword evidence="2" id="KW-0732">Signal</keyword>